<evidence type="ECO:0000256" key="4">
    <source>
        <dbReference type="ARBA" id="ARBA00022840"/>
    </source>
</evidence>
<reference evidence="8 9" key="1">
    <citation type="submission" date="2019-06" db="EMBL/GenBank/DDBJ databases">
        <title>Mycoplasma falconis type strain whole genome sequence.</title>
        <authorList>
            <person name="Spergser J."/>
        </authorList>
    </citation>
    <scope>NUCLEOTIDE SEQUENCE [LARGE SCALE GENOMIC DNA]</scope>
    <source>
        <strain evidence="8 9">ATCC 51372</strain>
    </source>
</reference>
<organism evidence="8 9">
    <name type="scientific">[Mycoplasma] falconis</name>
    <dbReference type="NCBI Taxonomy" id="92403"/>
    <lineage>
        <taxon>Bacteria</taxon>
        <taxon>Bacillati</taxon>
        <taxon>Mycoplasmatota</taxon>
        <taxon>Mycoplasmoidales</taxon>
        <taxon>Metamycoplasmataceae</taxon>
        <taxon>Metamycoplasma</taxon>
    </lineage>
</organism>
<dbReference type="InterPro" id="IPR011063">
    <property type="entry name" value="TilS/TtcA_N"/>
</dbReference>
<dbReference type="NCBIfam" id="TIGR02432">
    <property type="entry name" value="lysidine_TilS_N"/>
    <property type="match status" value="1"/>
</dbReference>
<name>A0A501XBG8_9BACT</name>
<dbReference type="Gene3D" id="3.40.50.620">
    <property type="entry name" value="HUPs"/>
    <property type="match status" value="1"/>
</dbReference>
<comment type="similarity">
    <text evidence="6">Belongs to the tRNA(Ile)-lysidine synthase family.</text>
</comment>
<comment type="function">
    <text evidence="6">Ligates lysine onto the cytidine present at position 34 of the AUA codon-specific tRNA(Ile) that contains the anticodon CAU, in an ATP-dependent manner. Cytidine is converted to lysidine, thus changing the amino acid specificity of the tRNA from methionine to isoleucine.</text>
</comment>
<dbReference type="Pfam" id="PF01171">
    <property type="entry name" value="ATP_bind_3"/>
    <property type="match status" value="1"/>
</dbReference>
<feature type="binding site" evidence="6">
    <location>
        <begin position="30"/>
        <end position="35"/>
    </location>
    <ligand>
        <name>ATP</name>
        <dbReference type="ChEBI" id="CHEBI:30616"/>
    </ligand>
</feature>
<dbReference type="PANTHER" id="PTHR43033:SF1">
    <property type="entry name" value="TRNA(ILE)-LYSIDINE SYNTHASE-RELATED"/>
    <property type="match status" value="1"/>
</dbReference>
<protein>
    <recommendedName>
        <fullName evidence="6">tRNA(Ile)-lysidine synthase</fullName>
        <ecNumber evidence="6">6.3.4.19</ecNumber>
    </recommendedName>
    <alternativeName>
        <fullName evidence="6">tRNA(Ile)-2-lysyl-cytidine synthase</fullName>
    </alternativeName>
    <alternativeName>
        <fullName evidence="6">tRNA(Ile)-lysidine synthetase</fullName>
    </alternativeName>
</protein>
<comment type="caution">
    <text evidence="8">The sequence shown here is derived from an EMBL/GenBank/DDBJ whole genome shotgun (WGS) entry which is preliminary data.</text>
</comment>
<dbReference type="Proteomes" id="UP000319776">
    <property type="component" value="Unassembled WGS sequence"/>
</dbReference>
<gene>
    <name evidence="6 8" type="primary">tilS</name>
    <name evidence="8" type="ORF">FJO69_00700</name>
</gene>
<comment type="subcellular location">
    <subcellularLocation>
        <location evidence="6">Cytoplasm</location>
    </subcellularLocation>
</comment>
<evidence type="ECO:0000313" key="8">
    <source>
        <dbReference type="EMBL" id="TPE57703.1"/>
    </source>
</evidence>
<dbReference type="EMBL" id="VFSS01000002">
    <property type="protein sequence ID" value="TPE57703.1"/>
    <property type="molecule type" value="Genomic_DNA"/>
</dbReference>
<keyword evidence="6" id="KW-0963">Cytoplasm</keyword>
<evidence type="ECO:0000256" key="5">
    <source>
        <dbReference type="ARBA" id="ARBA00048539"/>
    </source>
</evidence>
<evidence type="ECO:0000256" key="6">
    <source>
        <dbReference type="HAMAP-Rule" id="MF_01161"/>
    </source>
</evidence>
<keyword evidence="9" id="KW-1185">Reference proteome</keyword>
<dbReference type="CDD" id="cd01992">
    <property type="entry name" value="TilS_N"/>
    <property type="match status" value="1"/>
</dbReference>
<dbReference type="GO" id="GO:0006400">
    <property type="term" value="P:tRNA modification"/>
    <property type="evidence" value="ECO:0007669"/>
    <property type="project" value="UniProtKB-UniRule"/>
</dbReference>
<feature type="domain" description="tRNA(Ile)-lysidine/2-thiocytidine synthase N-terminal" evidence="7">
    <location>
        <begin position="25"/>
        <end position="197"/>
    </location>
</feature>
<sequence length="308" mass="37260">MNNNYQDLKNKVLNKDYFLNKNEGFILAVSGGPDSVFLLDLLKDFNIVVCHVNYHFRYDSQYDQNLVESYCLENNIRLEILDLKDQKPQGNIENWAREKRYDFFKQVAKKYNFKNIVLAHHKDDFLETALMQKEAKRNPLFFGIKEVRKEENFIFLRPFIDLIYKNQIIDLCNEKSLLFATDYTNLQTNKYTRNKIRFEISKLEEKDKNDLYEEFLQINKNNDFKNTTIKEIYYQWKQNEFDCDFIKNQGEFINNLIFKLIHDNFKNVKLSSYKIENIKQFLFSNNRTAKYKLNNQCFLNKVKNKLIF</sequence>
<dbReference type="OrthoDB" id="9807403at2"/>
<dbReference type="AlphaFoldDB" id="A0A501XBG8"/>
<dbReference type="InterPro" id="IPR012094">
    <property type="entry name" value="tRNA_Ile_lys_synt"/>
</dbReference>
<comment type="domain">
    <text evidence="6">The N-terminal region contains the highly conserved SGGXDS motif, predicted to be a P-loop motif involved in ATP binding.</text>
</comment>
<dbReference type="SUPFAM" id="SSF52402">
    <property type="entry name" value="Adenine nucleotide alpha hydrolases-like"/>
    <property type="match status" value="1"/>
</dbReference>
<comment type="catalytic activity">
    <reaction evidence="5 6">
        <text>cytidine(34) in tRNA(Ile2) + L-lysine + ATP = lysidine(34) in tRNA(Ile2) + AMP + diphosphate + H(+)</text>
        <dbReference type="Rhea" id="RHEA:43744"/>
        <dbReference type="Rhea" id="RHEA-COMP:10625"/>
        <dbReference type="Rhea" id="RHEA-COMP:10670"/>
        <dbReference type="ChEBI" id="CHEBI:15378"/>
        <dbReference type="ChEBI" id="CHEBI:30616"/>
        <dbReference type="ChEBI" id="CHEBI:32551"/>
        <dbReference type="ChEBI" id="CHEBI:33019"/>
        <dbReference type="ChEBI" id="CHEBI:82748"/>
        <dbReference type="ChEBI" id="CHEBI:83665"/>
        <dbReference type="ChEBI" id="CHEBI:456215"/>
        <dbReference type="EC" id="6.3.4.19"/>
    </reaction>
</comment>
<accession>A0A501XBG8</accession>
<keyword evidence="3 6" id="KW-0547">Nucleotide-binding</keyword>
<dbReference type="GO" id="GO:0005737">
    <property type="term" value="C:cytoplasm"/>
    <property type="evidence" value="ECO:0007669"/>
    <property type="project" value="UniProtKB-SubCell"/>
</dbReference>
<keyword evidence="1 6" id="KW-0436">Ligase</keyword>
<dbReference type="PANTHER" id="PTHR43033">
    <property type="entry name" value="TRNA(ILE)-LYSIDINE SYNTHASE-RELATED"/>
    <property type="match status" value="1"/>
</dbReference>
<dbReference type="GO" id="GO:0032267">
    <property type="term" value="F:tRNA(Ile)-lysidine synthase activity"/>
    <property type="evidence" value="ECO:0007669"/>
    <property type="project" value="UniProtKB-EC"/>
</dbReference>
<evidence type="ECO:0000256" key="2">
    <source>
        <dbReference type="ARBA" id="ARBA00022694"/>
    </source>
</evidence>
<keyword evidence="4 6" id="KW-0067">ATP-binding</keyword>
<evidence type="ECO:0000256" key="1">
    <source>
        <dbReference type="ARBA" id="ARBA00022598"/>
    </source>
</evidence>
<evidence type="ECO:0000313" key="9">
    <source>
        <dbReference type="Proteomes" id="UP000319776"/>
    </source>
</evidence>
<dbReference type="RefSeq" id="WP_140781088.1">
    <property type="nucleotide sequence ID" value="NZ_VFSS01000002.1"/>
</dbReference>
<dbReference type="EC" id="6.3.4.19" evidence="6"/>
<evidence type="ECO:0000256" key="3">
    <source>
        <dbReference type="ARBA" id="ARBA00022741"/>
    </source>
</evidence>
<dbReference type="GO" id="GO:0005524">
    <property type="term" value="F:ATP binding"/>
    <property type="evidence" value="ECO:0007669"/>
    <property type="project" value="UniProtKB-UniRule"/>
</dbReference>
<keyword evidence="2 6" id="KW-0819">tRNA processing</keyword>
<dbReference type="InterPro" id="IPR014729">
    <property type="entry name" value="Rossmann-like_a/b/a_fold"/>
</dbReference>
<proteinExistence type="inferred from homology"/>
<dbReference type="HAMAP" id="MF_01161">
    <property type="entry name" value="tRNA_Ile_lys_synt"/>
    <property type="match status" value="1"/>
</dbReference>
<evidence type="ECO:0000259" key="7">
    <source>
        <dbReference type="Pfam" id="PF01171"/>
    </source>
</evidence>
<dbReference type="InterPro" id="IPR012795">
    <property type="entry name" value="tRNA_Ile_lys_synt_N"/>
</dbReference>